<dbReference type="InterPro" id="IPR024747">
    <property type="entry name" value="Pyridox_Oxase-rel"/>
</dbReference>
<dbReference type="Proteomes" id="UP000565715">
    <property type="component" value="Unassembled WGS sequence"/>
</dbReference>
<sequence>MPCGRGRWPCFDFCWGSTRVGGSVEEVGKLVPRRDRPDTGRHMVELSRGEAMGLLATAPFGRIVFTSNALPAVRPVNHLVEPDGSVIVRTSLLPGLRSTGSVIVAYQADAIDPLQWLGWSVVVTGPARTVTAPDVLADYEHSLDAFVASGNNRVIVIEPTMVTGVRLVERPPEPTAR</sequence>
<proteinExistence type="predicted"/>
<evidence type="ECO:0000313" key="2">
    <source>
        <dbReference type="Proteomes" id="UP000565715"/>
    </source>
</evidence>
<organism evidence="1 2">
    <name type="scientific">Nocardia speluncae</name>
    <dbReference type="NCBI Taxonomy" id="419477"/>
    <lineage>
        <taxon>Bacteria</taxon>
        <taxon>Bacillati</taxon>
        <taxon>Actinomycetota</taxon>
        <taxon>Actinomycetes</taxon>
        <taxon>Mycobacteriales</taxon>
        <taxon>Nocardiaceae</taxon>
        <taxon>Nocardia</taxon>
    </lineage>
</organism>
<evidence type="ECO:0000313" key="1">
    <source>
        <dbReference type="EMBL" id="NKY32974.1"/>
    </source>
</evidence>
<keyword evidence="2" id="KW-1185">Reference proteome</keyword>
<dbReference type="AlphaFoldDB" id="A0A846XGG1"/>
<dbReference type="Pfam" id="PF12900">
    <property type="entry name" value="Pyridox_ox_2"/>
    <property type="match status" value="1"/>
</dbReference>
<reference evidence="1 2" key="1">
    <citation type="submission" date="2020-04" db="EMBL/GenBank/DDBJ databases">
        <title>MicrobeNet Type strains.</title>
        <authorList>
            <person name="Nicholson A.C."/>
        </authorList>
    </citation>
    <scope>NUCLEOTIDE SEQUENCE [LARGE SCALE GENOMIC DNA]</scope>
    <source>
        <strain evidence="1 2">DSM 45078</strain>
    </source>
</reference>
<comment type="caution">
    <text evidence="1">The sequence shown here is derived from an EMBL/GenBank/DDBJ whole genome shotgun (WGS) entry which is preliminary data.</text>
</comment>
<gene>
    <name evidence="1" type="ORF">HGA13_07790</name>
</gene>
<dbReference type="Gene3D" id="2.30.110.10">
    <property type="entry name" value="Electron Transport, Fmn-binding Protein, Chain A"/>
    <property type="match status" value="1"/>
</dbReference>
<dbReference type="InterPro" id="IPR012349">
    <property type="entry name" value="Split_barrel_FMN-bd"/>
</dbReference>
<accession>A0A846XGG1</accession>
<dbReference type="SUPFAM" id="SSF50475">
    <property type="entry name" value="FMN-binding split barrel"/>
    <property type="match status" value="1"/>
</dbReference>
<protein>
    <submittedName>
        <fullName evidence="1">Pyridoxamine 5'-phosphate oxidase family protein</fullName>
    </submittedName>
</protein>
<name>A0A846XGG1_9NOCA</name>
<dbReference type="EMBL" id="JAAXOO010000002">
    <property type="protein sequence ID" value="NKY32974.1"/>
    <property type="molecule type" value="Genomic_DNA"/>
</dbReference>